<proteinExistence type="predicted"/>
<feature type="region of interest" description="Disordered" evidence="1">
    <location>
        <begin position="136"/>
        <end position="171"/>
    </location>
</feature>
<dbReference type="EMBL" id="HG994584">
    <property type="protein sequence ID" value="CAF2953510.1"/>
    <property type="molecule type" value="Genomic_DNA"/>
</dbReference>
<accession>A0A7R8H9D8</accession>
<name>A0A7R8H9D8_LEPSM</name>
<reference evidence="2" key="1">
    <citation type="submission" date="2021-02" db="EMBL/GenBank/DDBJ databases">
        <authorList>
            <person name="Bekaert M."/>
        </authorList>
    </citation>
    <scope>NUCLEOTIDE SEQUENCE</scope>
    <source>
        <strain evidence="2">IoA-00</strain>
    </source>
</reference>
<dbReference type="AlphaFoldDB" id="A0A7R8H9D8"/>
<evidence type="ECO:0000313" key="2">
    <source>
        <dbReference type="EMBL" id="CAF2953510.1"/>
    </source>
</evidence>
<protein>
    <submittedName>
        <fullName evidence="2">(salmon louse) hypothetical protein</fullName>
    </submittedName>
</protein>
<evidence type="ECO:0000256" key="1">
    <source>
        <dbReference type="SAM" id="MobiDB-lite"/>
    </source>
</evidence>
<feature type="compositionally biased region" description="Acidic residues" evidence="1">
    <location>
        <begin position="139"/>
        <end position="151"/>
    </location>
</feature>
<dbReference type="Proteomes" id="UP000675881">
    <property type="component" value="Chromosome 5"/>
</dbReference>
<keyword evidence="3" id="KW-1185">Reference proteome</keyword>
<organism evidence="2 3">
    <name type="scientific">Lepeophtheirus salmonis</name>
    <name type="common">Salmon louse</name>
    <name type="synonym">Caligus salmonis</name>
    <dbReference type="NCBI Taxonomy" id="72036"/>
    <lineage>
        <taxon>Eukaryota</taxon>
        <taxon>Metazoa</taxon>
        <taxon>Ecdysozoa</taxon>
        <taxon>Arthropoda</taxon>
        <taxon>Crustacea</taxon>
        <taxon>Multicrustacea</taxon>
        <taxon>Hexanauplia</taxon>
        <taxon>Copepoda</taxon>
        <taxon>Siphonostomatoida</taxon>
        <taxon>Caligidae</taxon>
        <taxon>Lepeophtheirus</taxon>
    </lineage>
</organism>
<sequence length="248" mass="28702">MYVVPRSRITTLYPIWKKDIRLWQKYIDIDKKKQAFGIYLLLNGKAREATTELKDEEIDFTLKDPGKIIGKDGKVYLLRHGPYCIRCHVCMVQKSVVKEDVLMVKTNVEAHLNGIDHGYGQIQTDVEEAHENVIASHTEDEDISNSNEEDDSSKSGKNPSEQLKRRRGRPRNEEKVALKRIYVVQRLEEILKPLILILASSSKENLLAKLEKPMEDIGDTWKEWKVVEDDHEVLFNINSGEVKHPKKK</sequence>
<gene>
    <name evidence="2" type="ORF">LSAA_10467</name>
</gene>
<evidence type="ECO:0000313" key="3">
    <source>
        <dbReference type="Proteomes" id="UP000675881"/>
    </source>
</evidence>